<dbReference type="Proteomes" id="UP000658305">
    <property type="component" value="Unassembled WGS sequence"/>
</dbReference>
<evidence type="ECO:0000313" key="2">
    <source>
        <dbReference type="Proteomes" id="UP000658305"/>
    </source>
</evidence>
<name>A0ABQ3FFY4_9RHOB</name>
<accession>A0ABQ3FFY4</accession>
<gene>
    <name evidence="1" type="ORF">GCM10007291_22140</name>
</gene>
<proteinExistence type="predicted"/>
<comment type="caution">
    <text evidence="1">The sequence shown here is derived from an EMBL/GenBank/DDBJ whole genome shotgun (WGS) entry which is preliminary data.</text>
</comment>
<dbReference type="Pfam" id="PF23840">
    <property type="entry name" value="Phage_tail_terminator"/>
    <property type="match status" value="1"/>
</dbReference>
<dbReference type="RefSeq" id="WP_189380999.1">
    <property type="nucleotide sequence ID" value="NZ_BMYI01000005.1"/>
</dbReference>
<dbReference type="EMBL" id="BMYI01000005">
    <property type="protein sequence ID" value="GHC22305.1"/>
    <property type="molecule type" value="Genomic_DNA"/>
</dbReference>
<organism evidence="1 2">
    <name type="scientific">Gemmobacter nanjingensis</name>
    <dbReference type="NCBI Taxonomy" id="488454"/>
    <lineage>
        <taxon>Bacteria</taxon>
        <taxon>Pseudomonadati</taxon>
        <taxon>Pseudomonadota</taxon>
        <taxon>Alphaproteobacteria</taxon>
        <taxon>Rhodobacterales</taxon>
        <taxon>Paracoccaceae</taxon>
        <taxon>Gemmobacter</taxon>
    </lineage>
</organism>
<keyword evidence="2" id="KW-1185">Reference proteome</keyword>
<dbReference type="InterPro" id="IPR056912">
    <property type="entry name" value="Phage_JBD30_tail_term-like"/>
</dbReference>
<sequence length="145" mass="15718">MIPEIIAHLKAEVPALQRRVYAAADLANLMRSDAPPTLTPCAHVIPTGIAVLPNTTVVTGAYVQGIDWGIAVVLSLRAHDQNGERLAMNDAQPLIKQVALKLAGWNPAENLGVLMFRGAQLRAFARGIAIYEINFTLSDQLRISR</sequence>
<evidence type="ECO:0000313" key="1">
    <source>
        <dbReference type="EMBL" id="GHC22305.1"/>
    </source>
</evidence>
<evidence type="ECO:0008006" key="3">
    <source>
        <dbReference type="Google" id="ProtNLM"/>
    </source>
</evidence>
<protein>
    <recommendedName>
        <fullName evidence="3">DUF3168 domain-containing protein</fullName>
    </recommendedName>
</protein>
<reference evidence="2" key="1">
    <citation type="journal article" date="2019" name="Int. J. Syst. Evol. Microbiol.">
        <title>The Global Catalogue of Microorganisms (GCM) 10K type strain sequencing project: providing services to taxonomists for standard genome sequencing and annotation.</title>
        <authorList>
            <consortium name="The Broad Institute Genomics Platform"/>
            <consortium name="The Broad Institute Genome Sequencing Center for Infectious Disease"/>
            <person name="Wu L."/>
            <person name="Ma J."/>
        </authorList>
    </citation>
    <scope>NUCLEOTIDE SEQUENCE [LARGE SCALE GENOMIC DNA]</scope>
    <source>
        <strain evidence="2">KCTC 23298</strain>
    </source>
</reference>